<protein>
    <recommendedName>
        <fullName evidence="4">Transmembrane protein 220</fullName>
    </recommendedName>
</protein>
<organism evidence="2 3">
    <name type="scientific">Chiloscyllium punctatum</name>
    <name type="common">Brownbanded bambooshark</name>
    <name type="synonym">Hemiscyllium punctatum</name>
    <dbReference type="NCBI Taxonomy" id="137246"/>
    <lineage>
        <taxon>Eukaryota</taxon>
        <taxon>Metazoa</taxon>
        <taxon>Chordata</taxon>
        <taxon>Craniata</taxon>
        <taxon>Vertebrata</taxon>
        <taxon>Chondrichthyes</taxon>
        <taxon>Elasmobranchii</taxon>
        <taxon>Galeomorphii</taxon>
        <taxon>Galeoidea</taxon>
        <taxon>Orectolobiformes</taxon>
        <taxon>Hemiscylliidae</taxon>
        <taxon>Chiloscyllium</taxon>
    </lineage>
</organism>
<feature type="transmembrane region" description="Helical" evidence="1">
    <location>
        <begin position="114"/>
        <end position="131"/>
    </location>
</feature>
<dbReference type="PANTHER" id="PTHR34262">
    <property type="entry name" value="TRANSMEMBRANE PROTEIN 220"/>
    <property type="match status" value="1"/>
</dbReference>
<keyword evidence="1" id="KW-0472">Membrane</keyword>
<gene>
    <name evidence="2" type="ORF">chiPu_0006474</name>
</gene>
<reference evidence="2 3" key="1">
    <citation type="journal article" date="2018" name="Nat. Ecol. Evol.">
        <title>Shark genomes provide insights into elasmobranch evolution and the origin of vertebrates.</title>
        <authorList>
            <person name="Hara Y"/>
            <person name="Yamaguchi K"/>
            <person name="Onimaru K"/>
            <person name="Kadota M"/>
            <person name="Koyanagi M"/>
            <person name="Keeley SD"/>
            <person name="Tatsumi K"/>
            <person name="Tanaka K"/>
            <person name="Motone F"/>
            <person name="Kageyama Y"/>
            <person name="Nozu R"/>
            <person name="Adachi N"/>
            <person name="Nishimura O"/>
            <person name="Nakagawa R"/>
            <person name="Tanegashima C"/>
            <person name="Kiyatake I"/>
            <person name="Matsumoto R"/>
            <person name="Murakumo K"/>
            <person name="Nishida K"/>
            <person name="Terakita A"/>
            <person name="Kuratani S"/>
            <person name="Sato K"/>
            <person name="Hyodo S Kuraku.S."/>
        </authorList>
    </citation>
    <scope>NUCLEOTIDE SEQUENCE [LARGE SCALE GENOMIC DNA]</scope>
</reference>
<dbReference type="OMA" id="WAPALWR"/>
<keyword evidence="1" id="KW-0812">Transmembrane</keyword>
<evidence type="ECO:0008006" key="4">
    <source>
        <dbReference type="Google" id="ProtNLM"/>
    </source>
</evidence>
<sequence>MAVKSQAVLQKAMPAPLCLLFWRACNFCMAFFFALAAYVQINDPDAGIWIVAYVIPAALSFLVGLNPPITDNFIWRSLSELHMYMCSMVAILWGWRLHQASTNNIFQEEEGREFLGLVIIVIWTLLCRHSGKHLGGFRLSIAVLITVLPFITWLYYYINKELRASWPDHCRNTI</sequence>
<keyword evidence="1" id="KW-1133">Transmembrane helix</keyword>
<proteinExistence type="predicted"/>
<name>A0A401SCC2_CHIPU</name>
<dbReference type="OrthoDB" id="9924288at2759"/>
<evidence type="ECO:0000313" key="3">
    <source>
        <dbReference type="Proteomes" id="UP000287033"/>
    </source>
</evidence>
<dbReference type="EMBL" id="BEZZ01000189">
    <property type="protein sequence ID" value="GCC28048.1"/>
    <property type="molecule type" value="Genomic_DNA"/>
</dbReference>
<dbReference type="Proteomes" id="UP000287033">
    <property type="component" value="Unassembled WGS sequence"/>
</dbReference>
<feature type="transmembrane region" description="Helical" evidence="1">
    <location>
        <begin position="73"/>
        <end position="93"/>
    </location>
</feature>
<keyword evidence="3" id="KW-1185">Reference proteome</keyword>
<accession>A0A401SCC2</accession>
<feature type="transmembrane region" description="Helical" evidence="1">
    <location>
        <begin position="137"/>
        <end position="158"/>
    </location>
</feature>
<evidence type="ECO:0000313" key="2">
    <source>
        <dbReference type="EMBL" id="GCC28048.1"/>
    </source>
</evidence>
<comment type="caution">
    <text evidence="2">The sequence shown here is derived from an EMBL/GenBank/DDBJ whole genome shotgun (WGS) entry which is preliminary data.</text>
</comment>
<feature type="transmembrane region" description="Helical" evidence="1">
    <location>
        <begin position="20"/>
        <end position="39"/>
    </location>
</feature>
<dbReference type="PANTHER" id="PTHR34262:SF1">
    <property type="entry name" value="TRANSMEMBRANE PROTEIN 220"/>
    <property type="match status" value="1"/>
</dbReference>
<feature type="transmembrane region" description="Helical" evidence="1">
    <location>
        <begin position="46"/>
        <end position="67"/>
    </location>
</feature>
<evidence type="ECO:0000256" key="1">
    <source>
        <dbReference type="SAM" id="Phobius"/>
    </source>
</evidence>
<dbReference type="AlphaFoldDB" id="A0A401SCC2"/>
<dbReference type="Pfam" id="PF15071">
    <property type="entry name" value="TMEM220"/>
    <property type="match status" value="1"/>
</dbReference>
<dbReference type="InterPro" id="IPR029377">
    <property type="entry name" value="TMEM220"/>
</dbReference>